<dbReference type="SUPFAM" id="SSF53850">
    <property type="entry name" value="Periplasmic binding protein-like II"/>
    <property type="match status" value="1"/>
</dbReference>
<accession>R4KNM1</accession>
<feature type="domain" description="PBP" evidence="1">
    <location>
        <begin position="6"/>
        <end position="220"/>
    </location>
</feature>
<evidence type="ECO:0000313" key="2">
    <source>
        <dbReference type="EMBL" id="AGL03162.1"/>
    </source>
</evidence>
<dbReference type="InterPro" id="IPR024370">
    <property type="entry name" value="PBP_domain"/>
</dbReference>
<name>R4KNM1_9FIRM</name>
<keyword evidence="3" id="KW-1185">Reference proteome</keyword>
<protein>
    <submittedName>
        <fullName evidence="2">ABC-type tungstate transport system, permease component</fullName>
    </submittedName>
</protein>
<dbReference type="STRING" id="767817.Desgi_3852"/>
<organism evidence="2 3">
    <name type="scientific">Desulfoscipio gibsoniae DSM 7213</name>
    <dbReference type="NCBI Taxonomy" id="767817"/>
    <lineage>
        <taxon>Bacteria</taxon>
        <taxon>Bacillati</taxon>
        <taxon>Bacillota</taxon>
        <taxon>Clostridia</taxon>
        <taxon>Eubacteriales</taxon>
        <taxon>Desulfallaceae</taxon>
        <taxon>Desulfoscipio</taxon>
    </lineage>
</organism>
<dbReference type="PANTHER" id="PTHR37945">
    <property type="entry name" value="EXTRACELLULAR TUNGSTATE BINDING PROTEIN"/>
    <property type="match status" value="1"/>
</dbReference>
<sequence>MKEIRLATTTSAQDSGLLAQLLSRFESESGYKVQVQAVGSGQAMELARRGKADILLVHDPEAEQRLMDEGFGTDRRILMHNDFILVGPIDDPAKVKGMHSVIEAFKKIVETKSRFISRNDVSGTDKREKEIWQKANTDPHATDYQETKSGMAETLAVASGKKGYVLTDRATFLSQKHELKLEVMVEGDDLLLNIYHVIQVNPTKSPGVNAEGAKALADFLNGPNAQEIIGNFMKDRFGCSLFVPDAGKTMQEITQGNWKQVFAS</sequence>
<dbReference type="PANTHER" id="PTHR37945:SF1">
    <property type="entry name" value="EXTRACELLULAR TUNGSTATE BINDING PROTEIN"/>
    <property type="match status" value="1"/>
</dbReference>
<evidence type="ECO:0000259" key="1">
    <source>
        <dbReference type="Pfam" id="PF12849"/>
    </source>
</evidence>
<dbReference type="AlphaFoldDB" id="R4KNM1"/>
<dbReference type="RefSeq" id="WP_006520562.1">
    <property type="nucleotide sequence ID" value="NC_021184.1"/>
</dbReference>
<dbReference type="eggNOG" id="COG2998">
    <property type="taxonomic scope" value="Bacteria"/>
</dbReference>
<gene>
    <name evidence="2" type="ORF">Desgi_3852</name>
</gene>
<dbReference type="EMBL" id="CP003273">
    <property type="protein sequence ID" value="AGL03162.1"/>
    <property type="molecule type" value="Genomic_DNA"/>
</dbReference>
<dbReference type="Gene3D" id="3.40.190.10">
    <property type="entry name" value="Periplasmic binding protein-like II"/>
    <property type="match status" value="2"/>
</dbReference>
<dbReference type="Proteomes" id="UP000013520">
    <property type="component" value="Chromosome"/>
</dbReference>
<proteinExistence type="predicted"/>
<reference evidence="2 3" key="1">
    <citation type="submission" date="2012-01" db="EMBL/GenBank/DDBJ databases">
        <title>Complete sequence of Desulfotomaculum gibsoniae DSM 7213.</title>
        <authorList>
            <consortium name="US DOE Joint Genome Institute"/>
            <person name="Lucas S."/>
            <person name="Han J."/>
            <person name="Lapidus A."/>
            <person name="Cheng J.-F."/>
            <person name="Goodwin L."/>
            <person name="Pitluck S."/>
            <person name="Peters L."/>
            <person name="Ovchinnikova G."/>
            <person name="Teshima H."/>
            <person name="Detter J.C."/>
            <person name="Han C."/>
            <person name="Tapia R."/>
            <person name="Land M."/>
            <person name="Hauser L."/>
            <person name="Kyrpides N."/>
            <person name="Ivanova N."/>
            <person name="Pagani I."/>
            <person name="Parshina S."/>
            <person name="Plugge C."/>
            <person name="Muyzer G."/>
            <person name="Kuever J."/>
            <person name="Ivanova A."/>
            <person name="Nazina T."/>
            <person name="Klenk H.-P."/>
            <person name="Brambilla E."/>
            <person name="Spring S."/>
            <person name="Stams A.F."/>
            <person name="Woyke T."/>
        </authorList>
    </citation>
    <scope>NUCLEOTIDE SEQUENCE [LARGE SCALE GENOMIC DNA]</scope>
    <source>
        <strain evidence="2 3">DSM 7213</strain>
    </source>
</reference>
<evidence type="ECO:0000313" key="3">
    <source>
        <dbReference type="Proteomes" id="UP000013520"/>
    </source>
</evidence>
<dbReference type="Pfam" id="PF12849">
    <property type="entry name" value="PBP_like_2"/>
    <property type="match status" value="1"/>
</dbReference>
<dbReference type="KEGG" id="dgi:Desgi_3852"/>
<dbReference type="InterPro" id="IPR052738">
    <property type="entry name" value="ABC-Tungstate_binding"/>
</dbReference>
<dbReference type="HOGENOM" id="CLU_061511_0_0_9"/>